<dbReference type="InterPro" id="IPR011545">
    <property type="entry name" value="DEAD/DEAH_box_helicase_dom"/>
</dbReference>
<dbReference type="GO" id="GO:0005524">
    <property type="term" value="F:ATP binding"/>
    <property type="evidence" value="ECO:0007669"/>
    <property type="project" value="InterPro"/>
</dbReference>
<protein>
    <recommendedName>
        <fullName evidence="2">DEAD/DEAH-box helicase domain-containing protein</fullName>
    </recommendedName>
</protein>
<dbReference type="InterPro" id="IPR027417">
    <property type="entry name" value="P-loop_NTPase"/>
</dbReference>
<dbReference type="SUPFAM" id="SSF52540">
    <property type="entry name" value="P-loop containing nucleoside triphosphate hydrolases"/>
    <property type="match status" value="1"/>
</dbReference>
<dbReference type="EMBL" id="CAJGYO010000007">
    <property type="protein sequence ID" value="CAD6245985.1"/>
    <property type="molecule type" value="Genomic_DNA"/>
</dbReference>
<evidence type="ECO:0000313" key="4">
    <source>
        <dbReference type="Proteomes" id="UP000604825"/>
    </source>
</evidence>
<evidence type="ECO:0000313" key="3">
    <source>
        <dbReference type="EMBL" id="CAD6245985.1"/>
    </source>
</evidence>
<keyword evidence="1" id="KW-0694">RNA-binding</keyword>
<evidence type="ECO:0000259" key="2">
    <source>
        <dbReference type="Pfam" id="PF00270"/>
    </source>
</evidence>
<proteinExistence type="predicted"/>
<dbReference type="OrthoDB" id="409977at2759"/>
<accession>A0A811PKI8</accession>
<evidence type="ECO:0000256" key="1">
    <source>
        <dbReference type="ARBA" id="ARBA00022884"/>
    </source>
</evidence>
<feature type="domain" description="DEAD/DEAH-box helicase" evidence="2">
    <location>
        <begin position="115"/>
        <end position="174"/>
    </location>
</feature>
<gene>
    <name evidence="3" type="ORF">NCGR_LOCUS30263</name>
</gene>
<sequence length="184" mass="20060">MPGGLLESHPISPAPLVRRSSSCRWRRPHPLCANAATHARPALLPLPPAKPWTSAGTLGPALLHLPFDPHRYRSTEYKLDGACANSTWLGHHCCEVAEEPAGRGWSKIGPGGGAKLRDLERGVGILVATPDRLADLMETTRISLQAICYLALVKADRMLDMGFEPQLEELLSKWTCHFQVSSGQ</sequence>
<dbReference type="GO" id="GO:0003723">
    <property type="term" value="F:RNA binding"/>
    <property type="evidence" value="ECO:0007669"/>
    <property type="project" value="UniProtKB-KW"/>
</dbReference>
<dbReference type="Proteomes" id="UP000604825">
    <property type="component" value="Unassembled WGS sequence"/>
</dbReference>
<dbReference type="Gene3D" id="3.40.50.300">
    <property type="entry name" value="P-loop containing nucleotide triphosphate hydrolases"/>
    <property type="match status" value="1"/>
</dbReference>
<comment type="caution">
    <text evidence="3">The sequence shown here is derived from an EMBL/GenBank/DDBJ whole genome shotgun (WGS) entry which is preliminary data.</text>
</comment>
<organism evidence="3 4">
    <name type="scientific">Miscanthus lutarioriparius</name>
    <dbReference type="NCBI Taxonomy" id="422564"/>
    <lineage>
        <taxon>Eukaryota</taxon>
        <taxon>Viridiplantae</taxon>
        <taxon>Streptophyta</taxon>
        <taxon>Embryophyta</taxon>
        <taxon>Tracheophyta</taxon>
        <taxon>Spermatophyta</taxon>
        <taxon>Magnoliopsida</taxon>
        <taxon>Liliopsida</taxon>
        <taxon>Poales</taxon>
        <taxon>Poaceae</taxon>
        <taxon>PACMAD clade</taxon>
        <taxon>Panicoideae</taxon>
        <taxon>Andropogonodae</taxon>
        <taxon>Andropogoneae</taxon>
        <taxon>Saccharinae</taxon>
        <taxon>Miscanthus</taxon>
    </lineage>
</organism>
<dbReference type="Pfam" id="PF00270">
    <property type="entry name" value="DEAD"/>
    <property type="match status" value="1"/>
</dbReference>
<reference evidence="3" key="1">
    <citation type="submission" date="2020-10" db="EMBL/GenBank/DDBJ databases">
        <authorList>
            <person name="Han B."/>
            <person name="Lu T."/>
            <person name="Zhao Q."/>
            <person name="Huang X."/>
            <person name="Zhao Y."/>
        </authorList>
    </citation>
    <scope>NUCLEOTIDE SEQUENCE</scope>
</reference>
<keyword evidence="4" id="KW-1185">Reference proteome</keyword>
<dbReference type="PANTHER" id="PTHR47958">
    <property type="entry name" value="ATP-DEPENDENT RNA HELICASE DBP3"/>
    <property type="match status" value="1"/>
</dbReference>
<name>A0A811PKI8_9POAL</name>
<dbReference type="AlphaFoldDB" id="A0A811PKI8"/>